<feature type="region of interest" description="Disordered" evidence="1">
    <location>
        <begin position="1"/>
        <end position="21"/>
    </location>
</feature>
<evidence type="ECO:0000256" key="1">
    <source>
        <dbReference type="SAM" id="MobiDB-lite"/>
    </source>
</evidence>
<evidence type="ECO:0000313" key="3">
    <source>
        <dbReference type="Proteomes" id="UP000034069"/>
    </source>
</evidence>
<organism evidence="2 3">
    <name type="scientific">Candidatus Collierbacteria bacterium GW2011_GWA1_44_12</name>
    <dbReference type="NCBI Taxonomy" id="1618376"/>
    <lineage>
        <taxon>Bacteria</taxon>
        <taxon>Candidatus Collieribacteriota</taxon>
    </lineage>
</organism>
<reference evidence="2 3" key="1">
    <citation type="journal article" date="2015" name="Nature">
        <title>rRNA introns, odd ribosomes, and small enigmatic genomes across a large radiation of phyla.</title>
        <authorList>
            <person name="Brown C.T."/>
            <person name="Hug L.A."/>
            <person name="Thomas B.C."/>
            <person name="Sharon I."/>
            <person name="Castelle C.J."/>
            <person name="Singh A."/>
            <person name="Wilkins M.J."/>
            <person name="Williams K.H."/>
            <person name="Banfield J.F."/>
        </authorList>
    </citation>
    <scope>NUCLEOTIDE SEQUENCE [LARGE SCALE GENOMIC DNA]</scope>
</reference>
<evidence type="ECO:0000313" key="2">
    <source>
        <dbReference type="EMBL" id="KKT36407.1"/>
    </source>
</evidence>
<dbReference type="EMBL" id="LCHN01000001">
    <property type="protein sequence ID" value="KKT36407.1"/>
    <property type="molecule type" value="Genomic_DNA"/>
</dbReference>
<dbReference type="Proteomes" id="UP000034069">
    <property type="component" value="Unassembled WGS sequence"/>
</dbReference>
<gene>
    <name evidence="2" type="ORF">UW23_C0001G0017</name>
</gene>
<comment type="caution">
    <text evidence="2">The sequence shown here is derived from an EMBL/GenBank/DDBJ whole genome shotgun (WGS) entry which is preliminary data.</text>
</comment>
<name>A0A0G1IX79_9BACT</name>
<dbReference type="AlphaFoldDB" id="A0A0G1IX79"/>
<sequence>MIGGADKAGDPLSSADSQPGVVGDDHLNKHVSREKFFFDSGLLAFGDLDLFLGRDEYLEDPRSEPHGFNTSPEGNGDTVFVAGLGVNDVPFGRLRGLGRDDDVVLVRQLGADRFDFFFVDYFFHFIYLVLTAGDG</sequence>
<accession>A0A0G1IX79</accession>
<proteinExistence type="predicted"/>
<protein>
    <submittedName>
        <fullName evidence="2">Uncharacterized protein</fullName>
    </submittedName>
</protein>